<evidence type="ECO:0008006" key="3">
    <source>
        <dbReference type="Google" id="ProtNLM"/>
    </source>
</evidence>
<sequence>MPPFQDPSKYKLLGNVLNADADELWKIARYDREEWKAKQHLKKAGLLRPDISEKPIHPIPILSEVPDSIPDNPEDFPPEITTGFYDPIVKDPKAFMYEVEGDFMAPEIKKGDLLLIYPSHIDK</sequence>
<protein>
    <recommendedName>
        <fullName evidence="3">Peptidase S24/S26A/S26B/S26C domain-containing protein</fullName>
    </recommendedName>
</protein>
<dbReference type="EMBL" id="BARV01040317">
    <property type="protein sequence ID" value="GAI52851.1"/>
    <property type="molecule type" value="Genomic_DNA"/>
</dbReference>
<evidence type="ECO:0000256" key="1">
    <source>
        <dbReference type="SAM" id="MobiDB-lite"/>
    </source>
</evidence>
<feature type="region of interest" description="Disordered" evidence="1">
    <location>
        <begin position="62"/>
        <end position="81"/>
    </location>
</feature>
<feature type="non-terminal residue" evidence="2">
    <location>
        <position position="123"/>
    </location>
</feature>
<organism evidence="2">
    <name type="scientific">marine sediment metagenome</name>
    <dbReference type="NCBI Taxonomy" id="412755"/>
    <lineage>
        <taxon>unclassified sequences</taxon>
        <taxon>metagenomes</taxon>
        <taxon>ecological metagenomes</taxon>
    </lineage>
</organism>
<dbReference type="AlphaFoldDB" id="X1QDE9"/>
<reference evidence="2" key="1">
    <citation type="journal article" date="2014" name="Front. Microbiol.">
        <title>High frequency of phylogenetically diverse reductive dehalogenase-homologous genes in deep subseafloor sedimentary metagenomes.</title>
        <authorList>
            <person name="Kawai M."/>
            <person name="Futagami T."/>
            <person name="Toyoda A."/>
            <person name="Takaki Y."/>
            <person name="Nishi S."/>
            <person name="Hori S."/>
            <person name="Arai W."/>
            <person name="Tsubouchi T."/>
            <person name="Morono Y."/>
            <person name="Uchiyama I."/>
            <person name="Ito T."/>
            <person name="Fujiyama A."/>
            <person name="Inagaki F."/>
            <person name="Takami H."/>
        </authorList>
    </citation>
    <scope>NUCLEOTIDE SEQUENCE</scope>
    <source>
        <strain evidence="2">Expedition CK06-06</strain>
    </source>
</reference>
<comment type="caution">
    <text evidence="2">The sequence shown here is derived from an EMBL/GenBank/DDBJ whole genome shotgun (WGS) entry which is preliminary data.</text>
</comment>
<name>X1QDE9_9ZZZZ</name>
<dbReference type="Gene3D" id="2.10.109.10">
    <property type="entry name" value="Umud Fragment, subunit A"/>
    <property type="match status" value="1"/>
</dbReference>
<dbReference type="InterPro" id="IPR036286">
    <property type="entry name" value="LexA/Signal_pep-like_sf"/>
</dbReference>
<dbReference type="CDD" id="cd06462">
    <property type="entry name" value="Peptidase_S24_S26"/>
    <property type="match status" value="1"/>
</dbReference>
<proteinExistence type="predicted"/>
<gene>
    <name evidence="2" type="ORF">S06H3_61470</name>
</gene>
<accession>X1QDE9</accession>
<evidence type="ECO:0000313" key="2">
    <source>
        <dbReference type="EMBL" id="GAI52851.1"/>
    </source>
</evidence>
<dbReference type="SUPFAM" id="SSF51306">
    <property type="entry name" value="LexA/Signal peptidase"/>
    <property type="match status" value="1"/>
</dbReference>